<dbReference type="PANTHER" id="PTHR30290">
    <property type="entry name" value="PERIPLASMIC BINDING COMPONENT OF ABC TRANSPORTER"/>
    <property type="match status" value="1"/>
</dbReference>
<evidence type="ECO:0000256" key="1">
    <source>
        <dbReference type="ARBA" id="ARBA00004196"/>
    </source>
</evidence>
<gene>
    <name evidence="6" type="ORF">S01H4_50874</name>
</gene>
<comment type="similarity">
    <text evidence="2">Belongs to the bacterial solute-binding protein 5 family.</text>
</comment>
<dbReference type="InterPro" id="IPR039424">
    <property type="entry name" value="SBP_5"/>
</dbReference>
<evidence type="ECO:0000256" key="4">
    <source>
        <dbReference type="ARBA" id="ARBA00022729"/>
    </source>
</evidence>
<dbReference type="GO" id="GO:0030313">
    <property type="term" value="C:cell envelope"/>
    <property type="evidence" value="ECO:0007669"/>
    <property type="project" value="UniProtKB-SubCell"/>
</dbReference>
<feature type="non-terminal residue" evidence="6">
    <location>
        <position position="270"/>
    </location>
</feature>
<dbReference type="AlphaFoldDB" id="X1CF84"/>
<dbReference type="Gene3D" id="3.10.105.10">
    <property type="entry name" value="Dipeptide-binding Protein, Domain 3"/>
    <property type="match status" value="1"/>
</dbReference>
<dbReference type="GO" id="GO:0015833">
    <property type="term" value="P:peptide transport"/>
    <property type="evidence" value="ECO:0007669"/>
    <property type="project" value="TreeGrafter"/>
</dbReference>
<dbReference type="InterPro" id="IPR000914">
    <property type="entry name" value="SBP_5_dom"/>
</dbReference>
<dbReference type="GO" id="GO:1904680">
    <property type="term" value="F:peptide transmembrane transporter activity"/>
    <property type="evidence" value="ECO:0007669"/>
    <property type="project" value="TreeGrafter"/>
</dbReference>
<proteinExistence type="inferred from homology"/>
<reference evidence="6" key="1">
    <citation type="journal article" date="2014" name="Front. Microbiol.">
        <title>High frequency of phylogenetically diverse reductive dehalogenase-homologous genes in deep subseafloor sedimentary metagenomes.</title>
        <authorList>
            <person name="Kawai M."/>
            <person name="Futagami T."/>
            <person name="Toyoda A."/>
            <person name="Takaki Y."/>
            <person name="Nishi S."/>
            <person name="Hori S."/>
            <person name="Arai W."/>
            <person name="Tsubouchi T."/>
            <person name="Morono Y."/>
            <person name="Uchiyama I."/>
            <person name="Ito T."/>
            <person name="Fujiyama A."/>
            <person name="Inagaki F."/>
            <person name="Takami H."/>
        </authorList>
    </citation>
    <scope>NUCLEOTIDE SEQUENCE</scope>
    <source>
        <strain evidence="6">Expedition CK06-06</strain>
    </source>
</reference>
<dbReference type="EMBL" id="BART01028921">
    <property type="protein sequence ID" value="GAG94913.1"/>
    <property type="molecule type" value="Genomic_DNA"/>
</dbReference>
<organism evidence="6">
    <name type="scientific">marine sediment metagenome</name>
    <dbReference type="NCBI Taxonomy" id="412755"/>
    <lineage>
        <taxon>unclassified sequences</taxon>
        <taxon>metagenomes</taxon>
        <taxon>ecological metagenomes</taxon>
    </lineage>
</organism>
<comment type="caution">
    <text evidence="6">The sequence shown here is derived from an EMBL/GenBank/DDBJ whole genome shotgun (WGS) entry which is preliminary data.</text>
</comment>
<dbReference type="PANTHER" id="PTHR30290:SF10">
    <property type="entry name" value="PERIPLASMIC OLIGOPEPTIDE-BINDING PROTEIN-RELATED"/>
    <property type="match status" value="1"/>
</dbReference>
<evidence type="ECO:0000259" key="5">
    <source>
        <dbReference type="Pfam" id="PF00496"/>
    </source>
</evidence>
<protein>
    <recommendedName>
        <fullName evidence="5">Solute-binding protein family 5 domain-containing protein</fullName>
    </recommendedName>
</protein>
<comment type="subcellular location">
    <subcellularLocation>
        <location evidence="1">Cell envelope</location>
    </subcellularLocation>
</comment>
<evidence type="ECO:0000313" key="6">
    <source>
        <dbReference type="EMBL" id="GAG94913.1"/>
    </source>
</evidence>
<dbReference type="Gene3D" id="3.40.190.10">
    <property type="entry name" value="Periplasmic binding protein-like II"/>
    <property type="match status" value="1"/>
</dbReference>
<feature type="non-terminal residue" evidence="6">
    <location>
        <position position="1"/>
    </location>
</feature>
<evidence type="ECO:0000256" key="3">
    <source>
        <dbReference type="ARBA" id="ARBA00022448"/>
    </source>
</evidence>
<name>X1CF84_9ZZZZ</name>
<dbReference type="SUPFAM" id="SSF53850">
    <property type="entry name" value="Periplasmic binding protein-like II"/>
    <property type="match status" value="1"/>
</dbReference>
<feature type="domain" description="Solute-binding protein family 5" evidence="5">
    <location>
        <begin position="12"/>
        <end position="270"/>
    </location>
</feature>
<keyword evidence="4" id="KW-0732">Signal</keyword>
<dbReference type="Gene3D" id="3.90.76.10">
    <property type="entry name" value="Dipeptide-binding Protein, Domain 1"/>
    <property type="match status" value="1"/>
</dbReference>
<dbReference type="Pfam" id="PF00496">
    <property type="entry name" value="SBP_bac_5"/>
    <property type="match status" value="1"/>
</dbReference>
<keyword evidence="3" id="KW-0813">Transport</keyword>
<sequence length="270" mass="30224">FSGLVRLDHDLNIVPDIAESWETNPDGKTYTFYLRQGVKFHSGGEVKAADFKYSWERACDPDTGSGTAATYLGDIIGAKDMLAGETGEISGVEVIDDYTLRVIIDAPKAYFLSKLAYPTAFVVDRANVESGEDWWREPDGTGPFKLKEWKAGQWLILERSQVYYGEPVKLEQVVFYLLAGVPMALYETGQIDIVPVYLAYIDRVLDETGPFYPELAVTPELSLYYIGFNTAQAPFDDVNVRRAFCHAVDKEHIAKVILRDMVNEADGILP</sequence>
<accession>X1CF84</accession>
<evidence type="ECO:0000256" key="2">
    <source>
        <dbReference type="ARBA" id="ARBA00005695"/>
    </source>
</evidence>